<protein>
    <recommendedName>
        <fullName evidence="5 12">U3 small nucleolar RNA-associated protein 10</fullName>
    </recommendedName>
</protein>
<dbReference type="Pfam" id="PF23243">
    <property type="entry name" value="HEAT_HEATR1"/>
    <property type="match status" value="1"/>
</dbReference>
<proteinExistence type="inferred from homology"/>
<dbReference type="InterPro" id="IPR056473">
    <property type="entry name" value="HEAT_Utp10/HEAT1"/>
</dbReference>
<keyword evidence="15" id="KW-1185">Reference proteome</keyword>
<evidence type="ECO:0000256" key="7">
    <source>
        <dbReference type="ARBA" id="ARBA00022552"/>
    </source>
</evidence>
<dbReference type="GO" id="GO:0032040">
    <property type="term" value="C:small-subunit processome"/>
    <property type="evidence" value="ECO:0007669"/>
    <property type="project" value="TreeGrafter"/>
</dbReference>
<comment type="function">
    <text evidence="10">Involved in nucleolar processing of pre-18S ribosomal RNA. Involved in ribosome biosynthesis.</text>
</comment>
<dbReference type="InterPro" id="IPR022125">
    <property type="entry name" value="U3snoRNP10_N"/>
</dbReference>
<dbReference type="GO" id="GO:0034455">
    <property type="term" value="C:t-UTP complex"/>
    <property type="evidence" value="ECO:0007669"/>
    <property type="project" value="TreeGrafter"/>
</dbReference>
<evidence type="ECO:0000256" key="9">
    <source>
        <dbReference type="ARBA" id="ARBA00023274"/>
    </source>
</evidence>
<dbReference type="SUPFAM" id="SSF48371">
    <property type="entry name" value="ARM repeat"/>
    <property type="match status" value="2"/>
</dbReference>
<comment type="similarity">
    <text evidence="3 12">Belongs to the HEATR1/UTP10 family.</text>
</comment>
<evidence type="ECO:0000256" key="8">
    <source>
        <dbReference type="ARBA" id="ARBA00023242"/>
    </source>
</evidence>
<keyword evidence="6 12" id="KW-0690">Ribosome biogenesis</keyword>
<evidence type="ECO:0000256" key="4">
    <source>
        <dbReference type="ARBA" id="ARBA00011399"/>
    </source>
</evidence>
<dbReference type="PANTHER" id="PTHR13457:SF1">
    <property type="entry name" value="HEAT REPEAT-CONTAINING PROTEIN 1"/>
    <property type="match status" value="1"/>
</dbReference>
<sequence length="1809" mass="200052">MASSLSAQLSQIAAKSTNQLNLKAQRISHSQSLIFDRKVAGSQDFETIYQICYEGFQELCTLEPRFAEFDRTIFSEQSKAEDRTEMNVAQNKELDAAIEAFLALVGGRLLLSPAIKAVDWLVRRFRAHEYNTAFILLTFLPYHTTPLFLNLLSILPDDLTPTFKVLNPYKRGSMNPPRHPLVHSATTNKPFFAALNNYVLQVSRQKAHHHALLSFWAGIVTESVAGMLDSTRSGRRSVEKEKHEDILLRVLPVLNDGFAMKKVSELVIGCYMVAVVLAQKASLQDNVLDGLMEAVVGSWTEETASSGLICLSVLAQQKPETTIPKKVFKAILRLEDLVQQLSEISTQYPTSHLLLGLVAGCLDDLHRQKDNAHLDLLSLVFENQLLAEPDMSKGMAMVIHAASNANKNGAMPLDVQTHIADLVQEFSRSDSLQPIFQKTLAESSVDVSALEHNLQTVIESLPAPPAIEDVEMEDAEKEDELDNFTPALESLAGKGLFEKSFLSKQSIGVFDNLVQTFALATGSQDKVDSFINLPILGKDNATKSPQFLSFFTRVLSGPYPPATRVAALSTIYSVLSSNSDVDIDFQAILPFLIVALSDPSERIRRETAGVLAVIGKLYKKSKKDDSPSEKLWASEALYGQEKQSKNINWLSGRDAQKIFERALLPGLEEYILDPGHIGRVLENTLRGTSATEGSTELKKSVRLNLFTFLCSHVVHMPLFAPKVGLLKILNRIDKSGGTTRTKELQPLLALWRQVGEKEAKETCESERLSVSDVEQQIVSIVTPKEKEAITLLLSNVSPASESLRPSFVAAIFGRMREVWAAVPEERQVAASEKLLDISLGLSAADMPLASSCRDLLRVVELPGPVLFHFLQKIPVSLTDMEALGPAPKRRRTSQNNMVAMTVKDEAGLSKLMEKMTFILELVDSSTPEAHPELADGLFQTLAALQHFKSQIQSGMSYLLSLTLGSLLAIINRSKQSAKPQFDTSVIRADLVVDCVRTTESPQVQNAALLLVAGLSIIAPELVLHSVMPIFTFMGSSVLRKDDDYSVSVIDQTIDQVVPALIQSLRNQKRDIVSGTSELLLSFTAAFEHIPSHRRLRLFHALITKLGAQDFLFAVLAMLANRYSMEKDVLALMTGLVSDTSSIVELITYSKYLDLVSDSLKAKPGMSQVLLGIGSDDGREPQKVAIDLLRALAHLFKHSSIKSKMADDFASEDEEVPTQIRTLFSRILEQVLAIGEATQNIKPVNQASGDVLSSLFGTLSLIDFLDTIEVLLQRPNDELRRKVLRLLEGRLRQNPERDGASQVRMLDFLPTLVRIVESSPDTLLKHAAVSCIDRIADKYGRKDPSKVIPAAIVVASESCIGQEDDRIRIMGVLCLASMAEVLGQSMIPALPPTLNRSLNLLELSLEDGKENTRLHDAVYSLFSALFTHLPFMISASHLDKVLRLSFKSATSEIDESGDENRQDTLKLMARKIDISSTFGAVDRNWQHVVEAGPEATKEIIEVVSVAVEKHPKSAVMKSITLLTNILFKAFDLRRQQVSLGAQAIFDYSDLDEIEAAVNDVAIKMIYKLNDTTFRPIFTKMLEWATNGLPKKDTQGNLSRLTTFYKFLEVFFGTLQSIVTGYASYITDNVVSVLGKASPSNKDSKHLWLATLRMLRNTFEHDQDEFWQSPSHLTLISKPLISQLAHATNTPSATLVITEAIPAITELAVAADSTDNHKELNTALMKFLRPSTGPNAKSAGGDNPHTRLAALKTEQALTEALGEEWLALLPEMLPYISELMEDEDENVEREVRKWVKQIENVLGEKLDDMLT</sequence>
<dbReference type="SMART" id="SM01036">
    <property type="entry name" value="BP28CT"/>
    <property type="match status" value="1"/>
</dbReference>
<dbReference type="GeneID" id="63748181"/>
<dbReference type="InterPro" id="IPR016024">
    <property type="entry name" value="ARM-type_fold"/>
</dbReference>
<evidence type="ECO:0000256" key="10">
    <source>
        <dbReference type="ARBA" id="ARBA00025076"/>
    </source>
</evidence>
<dbReference type="GO" id="GO:0030686">
    <property type="term" value="C:90S preribosome"/>
    <property type="evidence" value="ECO:0007669"/>
    <property type="project" value="TreeGrafter"/>
</dbReference>
<evidence type="ECO:0000256" key="5">
    <source>
        <dbReference type="ARBA" id="ARBA00015399"/>
    </source>
</evidence>
<comment type="subcellular location">
    <subcellularLocation>
        <location evidence="1">Membrane</location>
        <topology evidence="1">Multi-pass membrane protein</topology>
    </subcellularLocation>
    <subcellularLocation>
        <location evidence="2 12">Nucleus</location>
        <location evidence="2 12">Nucleolus</location>
    </subcellularLocation>
</comment>
<evidence type="ECO:0000256" key="2">
    <source>
        <dbReference type="ARBA" id="ARBA00004604"/>
    </source>
</evidence>
<evidence type="ECO:0000256" key="12">
    <source>
        <dbReference type="RuleBase" id="RU367065"/>
    </source>
</evidence>
<evidence type="ECO:0000313" key="14">
    <source>
        <dbReference type="EMBL" id="OJJ40238.1"/>
    </source>
</evidence>
<keyword evidence="8 12" id="KW-0539">Nucleus</keyword>
<dbReference type="GO" id="GO:0030515">
    <property type="term" value="F:snoRNA binding"/>
    <property type="evidence" value="ECO:0007669"/>
    <property type="project" value="TreeGrafter"/>
</dbReference>
<dbReference type="RefSeq" id="XP_040693914.1">
    <property type="nucleotide sequence ID" value="XM_040832333.1"/>
</dbReference>
<name>A0A1L9RZJ5_ASPWE</name>
<evidence type="ECO:0000313" key="15">
    <source>
        <dbReference type="Proteomes" id="UP000184383"/>
    </source>
</evidence>
<dbReference type="OrthoDB" id="31183at2759"/>
<gene>
    <name evidence="14" type="ORF">ASPWEDRAFT_22435</name>
</gene>
<feature type="repeat" description="HEAT" evidence="11">
    <location>
        <begin position="588"/>
        <end position="626"/>
    </location>
</feature>
<dbReference type="GO" id="GO:0016020">
    <property type="term" value="C:membrane"/>
    <property type="evidence" value="ECO:0007669"/>
    <property type="project" value="UniProtKB-SubCell"/>
</dbReference>
<dbReference type="GO" id="GO:0045943">
    <property type="term" value="P:positive regulation of transcription by RNA polymerase I"/>
    <property type="evidence" value="ECO:0007669"/>
    <property type="project" value="TreeGrafter"/>
</dbReference>
<keyword evidence="7 12" id="KW-0698">rRNA processing</keyword>
<feature type="repeat" description="HEAT" evidence="11">
    <location>
        <begin position="1770"/>
        <end position="1808"/>
    </location>
</feature>
<evidence type="ECO:0000256" key="11">
    <source>
        <dbReference type="PROSITE-ProRule" id="PRU00103"/>
    </source>
</evidence>
<comment type="subunit">
    <text evidence="4 12">Component of the ribosomal small subunit (SSU) processome.</text>
</comment>
<dbReference type="VEuPathDB" id="FungiDB:ASPWEDRAFT_22435"/>
<organism evidence="14 15">
    <name type="scientific">Aspergillus wentii DTO 134E9</name>
    <dbReference type="NCBI Taxonomy" id="1073089"/>
    <lineage>
        <taxon>Eukaryota</taxon>
        <taxon>Fungi</taxon>
        <taxon>Dikarya</taxon>
        <taxon>Ascomycota</taxon>
        <taxon>Pezizomycotina</taxon>
        <taxon>Eurotiomycetes</taxon>
        <taxon>Eurotiomycetidae</taxon>
        <taxon>Eurotiales</taxon>
        <taxon>Aspergillaceae</taxon>
        <taxon>Aspergillus</taxon>
        <taxon>Aspergillus subgen. Cremei</taxon>
    </lineage>
</organism>
<dbReference type="Pfam" id="PF08146">
    <property type="entry name" value="BP28CT"/>
    <property type="match status" value="1"/>
</dbReference>
<dbReference type="GO" id="GO:0000462">
    <property type="term" value="P:maturation of SSU-rRNA from tricistronic rRNA transcript (SSU-rRNA, 5.8S rRNA, LSU-rRNA)"/>
    <property type="evidence" value="ECO:0007669"/>
    <property type="project" value="TreeGrafter"/>
</dbReference>
<dbReference type="InterPro" id="IPR021133">
    <property type="entry name" value="HEAT_type_2"/>
</dbReference>
<dbReference type="InterPro" id="IPR040191">
    <property type="entry name" value="UTP10"/>
</dbReference>
<dbReference type="Pfam" id="PF12397">
    <property type="entry name" value="U3snoRNP10"/>
    <property type="match status" value="1"/>
</dbReference>
<evidence type="ECO:0000259" key="13">
    <source>
        <dbReference type="SMART" id="SM01036"/>
    </source>
</evidence>
<dbReference type="InterPro" id="IPR011989">
    <property type="entry name" value="ARM-like"/>
</dbReference>
<dbReference type="PROSITE" id="PS50077">
    <property type="entry name" value="HEAT_REPEAT"/>
    <property type="match status" value="2"/>
</dbReference>
<dbReference type="InterPro" id="IPR012954">
    <property type="entry name" value="BP28_C_dom"/>
</dbReference>
<dbReference type="Proteomes" id="UP000184383">
    <property type="component" value="Unassembled WGS sequence"/>
</dbReference>
<dbReference type="EMBL" id="KV878209">
    <property type="protein sequence ID" value="OJJ40238.1"/>
    <property type="molecule type" value="Genomic_DNA"/>
</dbReference>
<dbReference type="PANTHER" id="PTHR13457">
    <property type="entry name" value="BAP28"/>
    <property type="match status" value="1"/>
</dbReference>
<evidence type="ECO:0000256" key="3">
    <source>
        <dbReference type="ARBA" id="ARBA00010559"/>
    </source>
</evidence>
<keyword evidence="9 12" id="KW-0687">Ribonucleoprotein</keyword>
<evidence type="ECO:0000256" key="6">
    <source>
        <dbReference type="ARBA" id="ARBA00022517"/>
    </source>
</evidence>
<reference evidence="15" key="1">
    <citation type="journal article" date="2017" name="Genome Biol.">
        <title>Comparative genomics reveals high biological diversity and specific adaptations in the industrially and medically important fungal genus Aspergillus.</title>
        <authorList>
            <person name="de Vries R.P."/>
            <person name="Riley R."/>
            <person name="Wiebenga A."/>
            <person name="Aguilar-Osorio G."/>
            <person name="Amillis S."/>
            <person name="Uchima C.A."/>
            <person name="Anderluh G."/>
            <person name="Asadollahi M."/>
            <person name="Askin M."/>
            <person name="Barry K."/>
            <person name="Battaglia E."/>
            <person name="Bayram O."/>
            <person name="Benocci T."/>
            <person name="Braus-Stromeyer S.A."/>
            <person name="Caldana C."/>
            <person name="Canovas D."/>
            <person name="Cerqueira G.C."/>
            <person name="Chen F."/>
            <person name="Chen W."/>
            <person name="Choi C."/>
            <person name="Clum A."/>
            <person name="Dos Santos R.A."/>
            <person name="Damasio A.R."/>
            <person name="Diallinas G."/>
            <person name="Emri T."/>
            <person name="Fekete E."/>
            <person name="Flipphi M."/>
            <person name="Freyberg S."/>
            <person name="Gallo A."/>
            <person name="Gournas C."/>
            <person name="Habgood R."/>
            <person name="Hainaut M."/>
            <person name="Harispe M.L."/>
            <person name="Henrissat B."/>
            <person name="Hilden K.S."/>
            <person name="Hope R."/>
            <person name="Hossain A."/>
            <person name="Karabika E."/>
            <person name="Karaffa L."/>
            <person name="Karanyi Z."/>
            <person name="Krasevec N."/>
            <person name="Kuo A."/>
            <person name="Kusch H."/>
            <person name="LaButti K."/>
            <person name="Lagendijk E.L."/>
            <person name="Lapidus A."/>
            <person name="Levasseur A."/>
            <person name="Lindquist E."/>
            <person name="Lipzen A."/>
            <person name="Logrieco A.F."/>
            <person name="MacCabe A."/>
            <person name="Maekelae M.R."/>
            <person name="Malavazi I."/>
            <person name="Melin P."/>
            <person name="Meyer V."/>
            <person name="Mielnichuk N."/>
            <person name="Miskei M."/>
            <person name="Molnar A.P."/>
            <person name="Mule G."/>
            <person name="Ngan C.Y."/>
            <person name="Orejas M."/>
            <person name="Orosz E."/>
            <person name="Ouedraogo J.P."/>
            <person name="Overkamp K.M."/>
            <person name="Park H.-S."/>
            <person name="Perrone G."/>
            <person name="Piumi F."/>
            <person name="Punt P.J."/>
            <person name="Ram A.F."/>
            <person name="Ramon A."/>
            <person name="Rauscher S."/>
            <person name="Record E."/>
            <person name="Riano-Pachon D.M."/>
            <person name="Robert V."/>
            <person name="Roehrig J."/>
            <person name="Ruller R."/>
            <person name="Salamov A."/>
            <person name="Salih N.S."/>
            <person name="Samson R.A."/>
            <person name="Sandor E."/>
            <person name="Sanguinetti M."/>
            <person name="Schuetze T."/>
            <person name="Sepcic K."/>
            <person name="Shelest E."/>
            <person name="Sherlock G."/>
            <person name="Sophianopoulou V."/>
            <person name="Squina F.M."/>
            <person name="Sun H."/>
            <person name="Susca A."/>
            <person name="Todd R.B."/>
            <person name="Tsang A."/>
            <person name="Unkles S.E."/>
            <person name="van de Wiele N."/>
            <person name="van Rossen-Uffink D."/>
            <person name="Oliveira J.V."/>
            <person name="Vesth T.C."/>
            <person name="Visser J."/>
            <person name="Yu J.-H."/>
            <person name="Zhou M."/>
            <person name="Andersen M.R."/>
            <person name="Archer D.B."/>
            <person name="Baker S.E."/>
            <person name="Benoit I."/>
            <person name="Brakhage A.A."/>
            <person name="Braus G.H."/>
            <person name="Fischer R."/>
            <person name="Frisvad J.C."/>
            <person name="Goldman G.H."/>
            <person name="Houbraken J."/>
            <person name="Oakley B."/>
            <person name="Pocsi I."/>
            <person name="Scazzocchio C."/>
            <person name="Seiboth B."/>
            <person name="vanKuyk P.A."/>
            <person name="Wortman J."/>
            <person name="Dyer P.S."/>
            <person name="Grigoriev I.V."/>
        </authorList>
    </citation>
    <scope>NUCLEOTIDE SEQUENCE [LARGE SCALE GENOMIC DNA]</scope>
    <source>
        <strain evidence="15">DTO 134E9</strain>
    </source>
</reference>
<accession>A0A1L9RZJ5</accession>
<dbReference type="Gene3D" id="1.25.10.10">
    <property type="entry name" value="Leucine-rich Repeat Variant"/>
    <property type="match status" value="2"/>
</dbReference>
<evidence type="ECO:0000256" key="1">
    <source>
        <dbReference type="ARBA" id="ARBA00004141"/>
    </source>
</evidence>
<feature type="domain" description="BP28 C-terminal" evidence="13">
    <location>
        <begin position="1511"/>
        <end position="1664"/>
    </location>
</feature>
<dbReference type="STRING" id="1073089.A0A1L9RZJ5"/>